<evidence type="ECO:0000256" key="4">
    <source>
        <dbReference type="ARBA" id="ARBA00023054"/>
    </source>
</evidence>
<feature type="compositionally biased region" description="Low complexity" evidence="6">
    <location>
        <begin position="288"/>
        <end position="298"/>
    </location>
</feature>
<comment type="similarity">
    <text evidence="2">Belongs to the CCDC85 family.</text>
</comment>
<evidence type="ECO:0000256" key="6">
    <source>
        <dbReference type="SAM" id="MobiDB-lite"/>
    </source>
</evidence>
<dbReference type="OMA" id="TDNEKMN"/>
<evidence type="ECO:0000256" key="3">
    <source>
        <dbReference type="ARBA" id="ARBA00022949"/>
    </source>
</evidence>
<feature type="compositionally biased region" description="Pro residues" evidence="6">
    <location>
        <begin position="365"/>
        <end position="376"/>
    </location>
</feature>
<feature type="compositionally biased region" description="Basic and acidic residues" evidence="6">
    <location>
        <begin position="1"/>
        <end position="11"/>
    </location>
</feature>
<feature type="coiled-coil region" evidence="5">
    <location>
        <begin position="58"/>
        <end position="117"/>
    </location>
</feature>
<dbReference type="GO" id="GO:0005912">
    <property type="term" value="C:adherens junction"/>
    <property type="evidence" value="ECO:0007669"/>
    <property type="project" value="UniProtKB-SubCell"/>
</dbReference>
<dbReference type="RefSeq" id="XP_009054971.1">
    <property type="nucleotide sequence ID" value="XM_009056723.1"/>
</dbReference>
<evidence type="ECO:0000256" key="5">
    <source>
        <dbReference type="SAM" id="Coils"/>
    </source>
</evidence>
<feature type="region of interest" description="Disordered" evidence="6">
    <location>
        <begin position="348"/>
        <end position="376"/>
    </location>
</feature>
<dbReference type="KEGG" id="lgi:LOTGIDRAFT_232400"/>
<feature type="compositionally biased region" description="Low complexity" evidence="6">
    <location>
        <begin position="12"/>
        <end position="32"/>
    </location>
</feature>
<feature type="compositionally biased region" description="Polar residues" evidence="6">
    <location>
        <begin position="217"/>
        <end position="232"/>
    </location>
</feature>
<evidence type="ECO:0000313" key="7">
    <source>
        <dbReference type="EMBL" id="ESO94120.1"/>
    </source>
</evidence>
<dbReference type="PANTHER" id="PTHR13546:SF15">
    <property type="entry name" value="CCDC85"/>
    <property type="match status" value="1"/>
</dbReference>
<evidence type="ECO:0000256" key="1">
    <source>
        <dbReference type="ARBA" id="ARBA00004536"/>
    </source>
</evidence>
<dbReference type="EMBL" id="KB201847">
    <property type="protein sequence ID" value="ESO94120.1"/>
    <property type="molecule type" value="Genomic_DNA"/>
</dbReference>
<name>V4AG24_LOTGI</name>
<dbReference type="CTD" id="20248903"/>
<dbReference type="Pfam" id="PF10226">
    <property type="entry name" value="CCDC85"/>
    <property type="match status" value="1"/>
</dbReference>
<keyword evidence="3" id="KW-0965">Cell junction</keyword>
<feature type="compositionally biased region" description="Basic and acidic residues" evidence="6">
    <location>
        <begin position="255"/>
        <end position="269"/>
    </location>
</feature>
<dbReference type="Proteomes" id="UP000030746">
    <property type="component" value="Unassembled WGS sequence"/>
</dbReference>
<keyword evidence="4 5" id="KW-0175">Coiled coil</keyword>
<evidence type="ECO:0000313" key="8">
    <source>
        <dbReference type="Proteomes" id="UP000030746"/>
    </source>
</evidence>
<keyword evidence="8" id="KW-1185">Reference proteome</keyword>
<feature type="coiled-coil region" evidence="5">
    <location>
        <begin position="143"/>
        <end position="177"/>
    </location>
</feature>
<comment type="subcellular location">
    <subcellularLocation>
        <location evidence="1">Cell junction</location>
        <location evidence="1">Adherens junction</location>
    </subcellularLocation>
</comment>
<feature type="compositionally biased region" description="Basic and acidic residues" evidence="6">
    <location>
        <begin position="277"/>
        <end position="287"/>
    </location>
</feature>
<dbReference type="HOGENOM" id="CLU_028762_0_0_1"/>
<sequence length="388" mass="44728">MEWESQQRERVSTPSTPNSMSSHSTSSSRPPTFKTLQPSPSVVALSKLSDDDLRRKGMEDLIRIIRRMEHDYKSLMGEQGHMVKDVTRKMQIYLMEIRGLKENNQKVQEECQELRDLCCFLDDDRQRGRKLAREWQRFGRYTASVMRSEVAVYQDKLKELEQKQEELILQNTELKELCLYLDQERVHMTGDRDDGDGSSSGTMAGIEDGHPLDQDRQQTPTQAMTNSIPDQTVQYIRQLEDKLKSLEEERKQLAKRVERNGGDGFRQTDRNGTTNMKPEHLQDRRSDASPNNSNPVNASKPEAIVHAMKVLQVHEQLERARNEPGEDNLDEKEMAIVREMCNVVWRKLGDNNKPENTGSRTGYQAPPPQPPRQPPPYSAAAYVIIFFN</sequence>
<dbReference type="InterPro" id="IPR019359">
    <property type="entry name" value="CCDC85"/>
</dbReference>
<feature type="region of interest" description="Disordered" evidence="6">
    <location>
        <begin position="189"/>
        <end position="232"/>
    </location>
</feature>
<dbReference type="PANTHER" id="PTHR13546">
    <property type="entry name" value="RE60986P"/>
    <property type="match status" value="1"/>
</dbReference>
<evidence type="ECO:0000256" key="2">
    <source>
        <dbReference type="ARBA" id="ARBA00009052"/>
    </source>
</evidence>
<feature type="compositionally biased region" description="Basic and acidic residues" evidence="6">
    <location>
        <begin position="207"/>
        <end position="216"/>
    </location>
</feature>
<protein>
    <recommendedName>
        <fullName evidence="9">Coiled-coil domain-containing protein 85C</fullName>
    </recommendedName>
</protein>
<dbReference type="GeneID" id="20248903"/>
<evidence type="ECO:0008006" key="9">
    <source>
        <dbReference type="Google" id="ProtNLM"/>
    </source>
</evidence>
<dbReference type="AlphaFoldDB" id="V4AG24"/>
<proteinExistence type="inferred from homology"/>
<dbReference type="OrthoDB" id="10056395at2759"/>
<accession>V4AG24</accession>
<feature type="region of interest" description="Disordered" evidence="6">
    <location>
        <begin position="1"/>
        <end position="38"/>
    </location>
</feature>
<gene>
    <name evidence="7" type="ORF">LOTGIDRAFT_232400</name>
</gene>
<reference evidence="7 8" key="1">
    <citation type="journal article" date="2013" name="Nature">
        <title>Insights into bilaterian evolution from three spiralian genomes.</title>
        <authorList>
            <person name="Simakov O."/>
            <person name="Marletaz F."/>
            <person name="Cho S.J."/>
            <person name="Edsinger-Gonzales E."/>
            <person name="Havlak P."/>
            <person name="Hellsten U."/>
            <person name="Kuo D.H."/>
            <person name="Larsson T."/>
            <person name="Lv J."/>
            <person name="Arendt D."/>
            <person name="Savage R."/>
            <person name="Osoegawa K."/>
            <person name="de Jong P."/>
            <person name="Grimwood J."/>
            <person name="Chapman J.A."/>
            <person name="Shapiro H."/>
            <person name="Aerts A."/>
            <person name="Otillar R.P."/>
            <person name="Terry A.Y."/>
            <person name="Boore J.L."/>
            <person name="Grigoriev I.V."/>
            <person name="Lindberg D.R."/>
            <person name="Seaver E.C."/>
            <person name="Weisblat D.A."/>
            <person name="Putnam N.H."/>
            <person name="Rokhsar D.S."/>
        </authorList>
    </citation>
    <scope>NUCLEOTIDE SEQUENCE [LARGE SCALE GENOMIC DNA]</scope>
</reference>
<feature type="region of interest" description="Disordered" evidence="6">
    <location>
        <begin position="255"/>
        <end position="298"/>
    </location>
</feature>
<organism evidence="7 8">
    <name type="scientific">Lottia gigantea</name>
    <name type="common">Giant owl limpet</name>
    <dbReference type="NCBI Taxonomy" id="225164"/>
    <lineage>
        <taxon>Eukaryota</taxon>
        <taxon>Metazoa</taxon>
        <taxon>Spiralia</taxon>
        <taxon>Lophotrochozoa</taxon>
        <taxon>Mollusca</taxon>
        <taxon>Gastropoda</taxon>
        <taxon>Patellogastropoda</taxon>
        <taxon>Lottioidea</taxon>
        <taxon>Lottiidae</taxon>
        <taxon>Lottia</taxon>
    </lineage>
</organism>
<dbReference type="STRING" id="225164.V4AG24"/>